<keyword evidence="1" id="KW-1133">Transmembrane helix</keyword>
<proteinExistence type="predicted"/>
<dbReference type="EMBL" id="RQHW01000023">
    <property type="protein sequence ID" value="TGN19850.1"/>
    <property type="molecule type" value="Genomic_DNA"/>
</dbReference>
<name>A0A4R9LZP4_9LEPT</name>
<keyword evidence="1" id="KW-0472">Membrane</keyword>
<comment type="caution">
    <text evidence="2">The sequence shown here is derived from an EMBL/GenBank/DDBJ whole genome shotgun (WGS) entry which is preliminary data.</text>
</comment>
<dbReference type="OrthoDB" id="342461at2"/>
<evidence type="ECO:0000256" key="1">
    <source>
        <dbReference type="SAM" id="Phobius"/>
    </source>
</evidence>
<dbReference type="AlphaFoldDB" id="A0A4R9LZP4"/>
<sequence length="133" mass="15113">MQSYVWKREESKKMKLVQRPFYFSRILLVRCLFLCFCFVFVDCLNLGTPQGLGPSGILYSSYQIGVSENQEVTTISKRGRACVERIGFFYTRGDASVETAAKNGSIQNIRTVDKQAFNVFLVYSYLCTVVTGN</sequence>
<keyword evidence="1" id="KW-0812">Transmembrane</keyword>
<accession>A0A4R9LZP4</accession>
<dbReference type="Pfam" id="PF13146">
    <property type="entry name" value="TRL"/>
    <property type="match status" value="1"/>
</dbReference>
<feature type="transmembrane region" description="Helical" evidence="1">
    <location>
        <begin position="21"/>
        <end position="41"/>
    </location>
</feature>
<keyword evidence="3" id="KW-1185">Reference proteome</keyword>
<reference evidence="2" key="1">
    <citation type="journal article" date="2019" name="PLoS Negl. Trop. Dis.">
        <title>Revisiting the worldwide diversity of Leptospira species in the environment.</title>
        <authorList>
            <person name="Vincent A.T."/>
            <person name="Schiettekatte O."/>
            <person name="Bourhy P."/>
            <person name="Veyrier F.J."/>
            <person name="Picardeau M."/>
        </authorList>
    </citation>
    <scope>NUCLEOTIDE SEQUENCE [LARGE SCALE GENOMIC DNA]</scope>
    <source>
        <strain evidence="2">201300427</strain>
    </source>
</reference>
<dbReference type="Proteomes" id="UP000298058">
    <property type="component" value="Unassembled WGS sequence"/>
</dbReference>
<protein>
    <submittedName>
        <fullName evidence="2">TRL-like family protein</fullName>
    </submittedName>
</protein>
<evidence type="ECO:0000313" key="3">
    <source>
        <dbReference type="Proteomes" id="UP000298058"/>
    </source>
</evidence>
<gene>
    <name evidence="2" type="ORF">EHS15_06510</name>
</gene>
<evidence type="ECO:0000313" key="2">
    <source>
        <dbReference type="EMBL" id="TGN19850.1"/>
    </source>
</evidence>
<organism evidence="2 3">
    <name type="scientific">Leptospira idonii</name>
    <dbReference type="NCBI Taxonomy" id="1193500"/>
    <lineage>
        <taxon>Bacteria</taxon>
        <taxon>Pseudomonadati</taxon>
        <taxon>Spirochaetota</taxon>
        <taxon>Spirochaetia</taxon>
        <taxon>Leptospirales</taxon>
        <taxon>Leptospiraceae</taxon>
        <taxon>Leptospira</taxon>
    </lineage>
</organism>
<dbReference type="InterPro" id="IPR025113">
    <property type="entry name" value="TRL-like"/>
</dbReference>